<sequence>MARKVTMAMILTLAALMAPLLTGALDIGQIRALAARHNLSCILVFGDSSVDPGNNNILQTTMKGNFPPYGKDFFNARPTGRFSDGRLATDFIAEAIGYSKIVPAFLDPKLRPSDLVHGVSFASAASGYDDLTANISNVLPVSKQLEYFLHYKIHLRKVVGEKKAKDIIKYGVFVMSMGTNDFLQNYYLQSTRTEQFSLTGFQNFLVSCMSHDVEEMHRLGATRLVVVGVPPFGCMPLVKTIMGTTTCVESYNAAASSFNYKMSEQLAALKTKLGMKIAFVDTYRIVEHAVNNPTLYDLKETSKGCCGTGTIEYGDSCKGLSTCSDPSKYAFWDAVHPTEKMNKIIADEAVKSLGVELLT</sequence>
<feature type="chain" id="PRO_5024377984" description="GDSL esterase/lipase" evidence="2">
    <location>
        <begin position="25"/>
        <end position="359"/>
    </location>
</feature>
<dbReference type="InterPro" id="IPR036514">
    <property type="entry name" value="SGNH_hydro_sf"/>
</dbReference>
<dbReference type="EMBL" id="CM017321">
    <property type="protein sequence ID" value="KAE7995785.1"/>
    <property type="molecule type" value="Genomic_DNA"/>
</dbReference>
<comment type="similarity">
    <text evidence="1">Belongs to the 'GDSL' lipolytic enzyme family.</text>
</comment>
<evidence type="ECO:0000313" key="4">
    <source>
        <dbReference type="Proteomes" id="UP000327013"/>
    </source>
</evidence>
<accession>A0A5N6Q9E9</accession>
<dbReference type="PANTHER" id="PTHR45642">
    <property type="entry name" value="GDSL ESTERASE/LIPASE EXL3"/>
    <property type="match status" value="1"/>
</dbReference>
<evidence type="ECO:0008006" key="5">
    <source>
        <dbReference type="Google" id="ProtNLM"/>
    </source>
</evidence>
<protein>
    <recommendedName>
        <fullName evidence="5">GDSL esterase/lipase</fullName>
    </recommendedName>
</protein>
<dbReference type="Gene3D" id="3.40.50.1110">
    <property type="entry name" value="SGNH hydrolase"/>
    <property type="match status" value="1"/>
</dbReference>
<dbReference type="Pfam" id="PF00657">
    <property type="entry name" value="Lipase_GDSL"/>
    <property type="match status" value="1"/>
</dbReference>
<evidence type="ECO:0000313" key="3">
    <source>
        <dbReference type="EMBL" id="KAE7995785.1"/>
    </source>
</evidence>
<keyword evidence="4" id="KW-1185">Reference proteome</keyword>
<dbReference type="InterPro" id="IPR050592">
    <property type="entry name" value="GDSL_lipolytic_enzyme"/>
</dbReference>
<dbReference type="CDD" id="cd01837">
    <property type="entry name" value="SGNH_plant_lipase_like"/>
    <property type="match status" value="1"/>
</dbReference>
<organism evidence="3 4">
    <name type="scientific">Carpinus fangiana</name>
    <dbReference type="NCBI Taxonomy" id="176857"/>
    <lineage>
        <taxon>Eukaryota</taxon>
        <taxon>Viridiplantae</taxon>
        <taxon>Streptophyta</taxon>
        <taxon>Embryophyta</taxon>
        <taxon>Tracheophyta</taxon>
        <taxon>Spermatophyta</taxon>
        <taxon>Magnoliopsida</taxon>
        <taxon>eudicotyledons</taxon>
        <taxon>Gunneridae</taxon>
        <taxon>Pentapetalae</taxon>
        <taxon>rosids</taxon>
        <taxon>fabids</taxon>
        <taxon>Fagales</taxon>
        <taxon>Betulaceae</taxon>
        <taxon>Carpinus</taxon>
    </lineage>
</organism>
<name>A0A5N6Q9E9_9ROSI</name>
<proteinExistence type="inferred from homology"/>
<keyword evidence="2" id="KW-0732">Signal</keyword>
<dbReference type="InterPro" id="IPR035669">
    <property type="entry name" value="SGNH_plant_lipase-like"/>
</dbReference>
<dbReference type="InterPro" id="IPR001087">
    <property type="entry name" value="GDSL"/>
</dbReference>
<gene>
    <name evidence="3" type="ORF">FH972_000553</name>
</gene>
<dbReference type="SUPFAM" id="SSF52266">
    <property type="entry name" value="SGNH hydrolase"/>
    <property type="match status" value="1"/>
</dbReference>
<dbReference type="OrthoDB" id="1600564at2759"/>
<dbReference type="GO" id="GO:0016788">
    <property type="term" value="F:hydrolase activity, acting on ester bonds"/>
    <property type="evidence" value="ECO:0007669"/>
    <property type="project" value="InterPro"/>
</dbReference>
<reference evidence="3 4" key="1">
    <citation type="submission" date="2019-06" db="EMBL/GenBank/DDBJ databases">
        <title>A chromosomal-level reference genome of Carpinus fangiana (Coryloideae, Betulaceae).</title>
        <authorList>
            <person name="Yang X."/>
            <person name="Wang Z."/>
            <person name="Zhang L."/>
            <person name="Hao G."/>
            <person name="Liu J."/>
            <person name="Yang Y."/>
        </authorList>
    </citation>
    <scope>NUCLEOTIDE SEQUENCE [LARGE SCALE GENOMIC DNA]</scope>
    <source>
        <strain evidence="3">Cfa_2016G</strain>
        <tissue evidence="3">Leaf</tissue>
    </source>
</reference>
<evidence type="ECO:0000256" key="2">
    <source>
        <dbReference type="SAM" id="SignalP"/>
    </source>
</evidence>
<feature type="signal peptide" evidence="2">
    <location>
        <begin position="1"/>
        <end position="24"/>
    </location>
</feature>
<dbReference type="AlphaFoldDB" id="A0A5N6Q9E9"/>
<evidence type="ECO:0000256" key="1">
    <source>
        <dbReference type="ARBA" id="ARBA00008668"/>
    </source>
</evidence>
<dbReference type="Proteomes" id="UP000327013">
    <property type="component" value="Chromosome 1"/>
</dbReference>
<dbReference type="PANTHER" id="PTHR45642:SF7">
    <property type="entry name" value="GDSL ESTERASE_LIPASE"/>
    <property type="match status" value="1"/>
</dbReference>